<dbReference type="EMBL" id="JABBZE010000101">
    <property type="protein sequence ID" value="NMU90435.1"/>
    <property type="molecule type" value="Genomic_DNA"/>
</dbReference>
<dbReference type="Pfam" id="PF07811">
    <property type="entry name" value="TadE"/>
    <property type="match status" value="1"/>
</dbReference>
<dbReference type="InterPro" id="IPR012495">
    <property type="entry name" value="TadE-like_dom"/>
</dbReference>
<name>A0A848NLG0_9BURK</name>
<reference evidence="2 3" key="1">
    <citation type="submission" date="2020-04" db="EMBL/GenBank/DDBJ databases">
        <title>Achromobacter ruhlandii genome sequencing and assembly.</title>
        <authorList>
            <person name="Martins R.C.R."/>
            <person name="Perdigao-Neto L.V."/>
            <person name="Levin A.S.S."/>
            <person name="Costa S.F."/>
        </authorList>
    </citation>
    <scope>NUCLEOTIDE SEQUENCE [LARGE SCALE GENOMIC DNA]</scope>
    <source>
        <strain evidence="2 3">9035ralo</strain>
    </source>
</reference>
<dbReference type="RefSeq" id="WP_169536538.1">
    <property type="nucleotide sequence ID" value="NZ_CADIKY010000017.1"/>
</dbReference>
<protein>
    <submittedName>
        <fullName evidence="2">Pilus assembly protein</fullName>
    </submittedName>
</protein>
<comment type="caution">
    <text evidence="2">The sequence shown here is derived from an EMBL/GenBank/DDBJ whole genome shotgun (WGS) entry which is preliminary data.</text>
</comment>
<evidence type="ECO:0000259" key="1">
    <source>
        <dbReference type="Pfam" id="PF07811"/>
    </source>
</evidence>
<proteinExistence type="predicted"/>
<accession>A0A848NLG0</accession>
<evidence type="ECO:0000313" key="3">
    <source>
        <dbReference type="Proteomes" id="UP000542405"/>
    </source>
</evidence>
<dbReference type="AlphaFoldDB" id="A0A848NLG0"/>
<organism evidence="2 3">
    <name type="scientific">Achromobacter ruhlandii</name>
    <dbReference type="NCBI Taxonomy" id="72557"/>
    <lineage>
        <taxon>Bacteria</taxon>
        <taxon>Pseudomonadati</taxon>
        <taxon>Pseudomonadota</taxon>
        <taxon>Betaproteobacteria</taxon>
        <taxon>Burkholderiales</taxon>
        <taxon>Alcaligenaceae</taxon>
        <taxon>Achromobacter</taxon>
    </lineage>
</organism>
<evidence type="ECO:0000313" key="2">
    <source>
        <dbReference type="EMBL" id="NMU90435.1"/>
    </source>
</evidence>
<sequence length="199" mass="21246">MRRRILGQRGQAMVEALLLLPILILLLLAIAWVGKTQYTALTLLQDSRAAAMLTAMGAGAQAHDVPTGVRLQLMAGAGDDEGQGEWSAADARRVSAMSSSDVSGGAGWDDVRLVRRIAVAAGAGNARDDDEVQRRIGAAMTMWNRAAANSISLARVVAPVIEAVDAPWHRSSLSLDWLSSWADVVPADKRMNDDKRGHP</sequence>
<gene>
    <name evidence="2" type="ORF">HGQ98_11490</name>
</gene>
<feature type="domain" description="TadE-like" evidence="1">
    <location>
        <begin position="10"/>
        <end position="51"/>
    </location>
</feature>
<dbReference type="Proteomes" id="UP000542405">
    <property type="component" value="Unassembled WGS sequence"/>
</dbReference>